<feature type="transmembrane region" description="Helical" evidence="5">
    <location>
        <begin position="130"/>
        <end position="153"/>
    </location>
</feature>
<protein>
    <submittedName>
        <fullName evidence="7">Cation:proton antiporter</fullName>
    </submittedName>
</protein>
<keyword evidence="3 5" id="KW-1133">Transmembrane helix</keyword>
<reference evidence="7 8" key="1">
    <citation type="submission" date="2022-01" db="EMBL/GenBank/DDBJ databases">
        <title>Dethiosulfovibrio faecalis sp. nov., a novel proteolytic, non-sulfur-reducing bacterium isolated from a marine aquaculture solid waste bioreactor.</title>
        <authorList>
            <person name="Grabowski S."/>
            <person name="Apolinario E."/>
            <person name="Schneider N."/>
            <person name="Marshall C.W."/>
            <person name="Sowers K.R."/>
        </authorList>
    </citation>
    <scope>NUCLEOTIDE SEQUENCE [LARGE SCALE GENOMIC DNA]</scope>
    <source>
        <strain evidence="7 8">DSM 12537</strain>
    </source>
</reference>
<dbReference type="EMBL" id="JAKGUD010000005">
    <property type="protein sequence ID" value="MCF4142426.1"/>
    <property type="molecule type" value="Genomic_DNA"/>
</dbReference>
<dbReference type="Pfam" id="PF00999">
    <property type="entry name" value="Na_H_Exchanger"/>
    <property type="match status" value="1"/>
</dbReference>
<evidence type="ECO:0000313" key="8">
    <source>
        <dbReference type="Proteomes" id="UP001200430"/>
    </source>
</evidence>
<dbReference type="InterPro" id="IPR038770">
    <property type="entry name" value="Na+/solute_symporter_sf"/>
</dbReference>
<evidence type="ECO:0000256" key="5">
    <source>
        <dbReference type="SAM" id="Phobius"/>
    </source>
</evidence>
<name>A0ABS9EQ94_9BACT</name>
<feature type="transmembrane region" description="Helical" evidence="5">
    <location>
        <begin position="64"/>
        <end position="82"/>
    </location>
</feature>
<evidence type="ECO:0000313" key="7">
    <source>
        <dbReference type="EMBL" id="MCF4142426.1"/>
    </source>
</evidence>
<evidence type="ECO:0000256" key="4">
    <source>
        <dbReference type="ARBA" id="ARBA00023136"/>
    </source>
</evidence>
<feature type="transmembrane region" description="Helical" evidence="5">
    <location>
        <begin position="350"/>
        <end position="369"/>
    </location>
</feature>
<sequence>MNFPFMQDPLLGMGLVIFFGYFLGHLAVKAGLPKITGYLAAGLILNPTVFGLVPQSAIAGTNTMVNVLLCVITFEIGGSLAIDKIRSLGKSIVAMTILEAEGAFLAVILGMIPFCVLFGSYFGISGTPAVLAFSILMGGLVSPTDPAATIAVAHQYGAKGPVTSTILGVSAFDDGFGIINFGLALALARTIMGGGELSLFSVVLSPVWTIVLSAAVGCVFGIMVDRMSSKALDGEGGGELTIVLVGGLMACFGVAEALKADELLATMVMGIWVVNANDRSDEIFDFVQSTLEEPVFLIFFCVSGMTLDMPSLLSSLAFIPAVVLLRVLGKAAGIYGGGDLTGVDGRTCRYVIGGLIPLGGIVIGLALTLKRIPEMAPFADTLINVIIGCTVIHEFIGPMTARWALKSSGEIDE</sequence>
<feature type="transmembrane region" description="Helical" evidence="5">
    <location>
        <begin position="35"/>
        <end position="58"/>
    </location>
</feature>
<dbReference type="Proteomes" id="UP001200430">
    <property type="component" value="Unassembled WGS sequence"/>
</dbReference>
<keyword evidence="2 5" id="KW-0812">Transmembrane</keyword>
<feature type="transmembrane region" description="Helical" evidence="5">
    <location>
        <begin position="165"/>
        <end position="187"/>
    </location>
</feature>
<evidence type="ECO:0000256" key="2">
    <source>
        <dbReference type="ARBA" id="ARBA00022692"/>
    </source>
</evidence>
<gene>
    <name evidence="7" type="ORF">L2W38_06330</name>
</gene>
<accession>A0ABS9EQ94</accession>
<evidence type="ECO:0000256" key="3">
    <source>
        <dbReference type="ARBA" id="ARBA00022989"/>
    </source>
</evidence>
<feature type="transmembrane region" description="Helical" evidence="5">
    <location>
        <begin position="199"/>
        <end position="224"/>
    </location>
</feature>
<dbReference type="PANTHER" id="PTHR43021:SF2">
    <property type="entry name" value="CATION_H+ EXCHANGER DOMAIN-CONTAINING PROTEIN"/>
    <property type="match status" value="1"/>
</dbReference>
<evidence type="ECO:0000256" key="1">
    <source>
        <dbReference type="ARBA" id="ARBA00004141"/>
    </source>
</evidence>
<dbReference type="PANTHER" id="PTHR43021">
    <property type="entry name" value="NA(+)/H(+) ANTIPORTER-RELATED"/>
    <property type="match status" value="1"/>
</dbReference>
<proteinExistence type="predicted"/>
<organism evidence="7 8">
    <name type="scientific">Dethiosulfovibrio marinus</name>
    <dbReference type="NCBI Taxonomy" id="133532"/>
    <lineage>
        <taxon>Bacteria</taxon>
        <taxon>Thermotogati</taxon>
        <taxon>Synergistota</taxon>
        <taxon>Synergistia</taxon>
        <taxon>Synergistales</taxon>
        <taxon>Dethiosulfovibrionaceae</taxon>
        <taxon>Dethiosulfovibrio</taxon>
    </lineage>
</organism>
<feature type="domain" description="Cation/H+ exchanger transmembrane" evidence="6">
    <location>
        <begin position="15"/>
        <end position="406"/>
    </location>
</feature>
<comment type="caution">
    <text evidence="7">The sequence shown here is derived from an EMBL/GenBank/DDBJ whole genome shotgun (WGS) entry which is preliminary data.</text>
</comment>
<feature type="transmembrane region" description="Helical" evidence="5">
    <location>
        <begin position="312"/>
        <end position="329"/>
    </location>
</feature>
<dbReference type="InterPro" id="IPR006153">
    <property type="entry name" value="Cation/H_exchanger_TM"/>
</dbReference>
<comment type="subcellular location">
    <subcellularLocation>
        <location evidence="1">Membrane</location>
        <topology evidence="1">Multi-pass membrane protein</topology>
    </subcellularLocation>
</comment>
<feature type="transmembrane region" description="Helical" evidence="5">
    <location>
        <begin position="236"/>
        <end position="255"/>
    </location>
</feature>
<dbReference type="RefSeq" id="WP_236099153.1">
    <property type="nucleotide sequence ID" value="NZ_JAKGUD010000005.1"/>
</dbReference>
<keyword evidence="4 5" id="KW-0472">Membrane</keyword>
<dbReference type="Gene3D" id="1.20.1530.20">
    <property type="match status" value="1"/>
</dbReference>
<keyword evidence="8" id="KW-1185">Reference proteome</keyword>
<evidence type="ECO:0000259" key="6">
    <source>
        <dbReference type="Pfam" id="PF00999"/>
    </source>
</evidence>
<feature type="transmembrane region" description="Helical" evidence="5">
    <location>
        <begin position="103"/>
        <end position="124"/>
    </location>
</feature>
<feature type="transmembrane region" description="Helical" evidence="5">
    <location>
        <begin position="12"/>
        <end position="28"/>
    </location>
</feature>